<dbReference type="SMART" id="SM00287">
    <property type="entry name" value="SH3b"/>
    <property type="match status" value="1"/>
</dbReference>
<protein>
    <submittedName>
        <fullName evidence="3">SH3 domain-containing protein</fullName>
    </submittedName>
</protein>
<gene>
    <name evidence="3" type="ORF">O0554_09665</name>
</gene>
<reference evidence="3" key="1">
    <citation type="submission" date="2022-09" db="EMBL/GenBank/DDBJ databases">
        <title>Genome analysis and characterization of larvicidal activity of Brevibacillus strains.</title>
        <authorList>
            <person name="Patrusheva E.V."/>
            <person name="Izotova A.O."/>
            <person name="Toshchakov S.V."/>
            <person name="Sineoky S.P."/>
        </authorList>
    </citation>
    <scope>NUCLEOTIDE SEQUENCE</scope>
    <source>
        <strain evidence="3">VKPM_B-13247</strain>
    </source>
</reference>
<dbReference type="RefSeq" id="WP_258433464.1">
    <property type="nucleotide sequence ID" value="NZ_JANSGW010000011.1"/>
</dbReference>
<accession>A0AAP3GD47</accession>
<dbReference type="PROSITE" id="PS51781">
    <property type="entry name" value="SH3B"/>
    <property type="match status" value="1"/>
</dbReference>
<evidence type="ECO:0000259" key="2">
    <source>
        <dbReference type="PROSITE" id="PS51781"/>
    </source>
</evidence>
<dbReference type="InterPro" id="IPR003646">
    <property type="entry name" value="SH3-like_bac-type"/>
</dbReference>
<name>A0AAP3GD47_BRELA</name>
<dbReference type="Proteomes" id="UP001077662">
    <property type="component" value="Unassembled WGS sequence"/>
</dbReference>
<organism evidence="3 4">
    <name type="scientific">Brevibacillus laterosporus</name>
    <name type="common">Bacillus laterosporus</name>
    <dbReference type="NCBI Taxonomy" id="1465"/>
    <lineage>
        <taxon>Bacteria</taxon>
        <taxon>Bacillati</taxon>
        <taxon>Bacillota</taxon>
        <taxon>Bacilli</taxon>
        <taxon>Bacillales</taxon>
        <taxon>Paenibacillaceae</taxon>
        <taxon>Brevibacillus</taxon>
    </lineage>
</organism>
<sequence length="614" mass="70114">MKKFISKLLPVYQRSLWIRNILLVLFLLALVAMGVKIRYSLKKIDLYEQAKKYYQEKNLLAAEESFAKAEAITTITYGDEVWSKPLSALHSIRLKLESISQQIHSAIGDNNVENMLELYTSYHTFKQQSLQEEQLLVHFFTQISDGHAIEATVKNYFLTIKKTYTTSMQENLTKKNYRDERFVHSLVAIPDEFFGGEKQKRQELITLFRSYDQKKYRDLTNRNTFEQIIESASRSLRAYKQVDIQGDWLITLLEKYASSEIRRSIRNKDLDTFIAQAKAYRQISDLLPTNSEAVSLIDQHLTSQLKQAERYTKAKQFDKARELYQKLSGLQDTSQLVTELEEHWTNYDPTRLLKEKYPDKSFGLVLTGEKHWGSLVYVAGISEADQHLHLAVKMPDDDSVLYLDESFDSDTKLKNLTISDELISKETPIIIVEAAGRNRLSTYYGFVPDLSKKDWVKRFEIAADGFAVEAPGSVIVENAEGKGENEVAAFKLEADGLVYEEKIRDYLSAPPETEPDTDSDTETSEEAEPRTEEAEPSDNDSPPHSNKNAKVNGSSKKSINVYAGPGEEYGVIGQIKKGSSIEGVADQNGWYQISFNGNSGWVRLDQLREVDTQR</sequence>
<feature type="region of interest" description="Disordered" evidence="1">
    <location>
        <begin position="506"/>
        <end position="562"/>
    </location>
</feature>
<dbReference type="EMBL" id="JAPTNE010000011">
    <property type="protein sequence ID" value="MCZ0807179.1"/>
    <property type="molecule type" value="Genomic_DNA"/>
</dbReference>
<comment type="caution">
    <text evidence="3">The sequence shown here is derived from an EMBL/GenBank/DDBJ whole genome shotgun (WGS) entry which is preliminary data.</text>
</comment>
<evidence type="ECO:0000313" key="4">
    <source>
        <dbReference type="Proteomes" id="UP001077662"/>
    </source>
</evidence>
<feature type="compositionally biased region" description="Polar residues" evidence="1">
    <location>
        <begin position="539"/>
        <end position="558"/>
    </location>
</feature>
<feature type="compositionally biased region" description="Acidic residues" evidence="1">
    <location>
        <begin position="513"/>
        <end position="526"/>
    </location>
</feature>
<evidence type="ECO:0000256" key="1">
    <source>
        <dbReference type="SAM" id="MobiDB-lite"/>
    </source>
</evidence>
<proteinExistence type="predicted"/>
<feature type="domain" description="SH3b" evidence="2">
    <location>
        <begin position="546"/>
        <end position="611"/>
    </location>
</feature>
<dbReference type="Pfam" id="PF08239">
    <property type="entry name" value="SH3_3"/>
    <property type="match status" value="1"/>
</dbReference>
<dbReference type="AlphaFoldDB" id="A0AAP3GD47"/>
<dbReference type="Gene3D" id="2.30.30.40">
    <property type="entry name" value="SH3 Domains"/>
    <property type="match status" value="1"/>
</dbReference>
<evidence type="ECO:0000313" key="3">
    <source>
        <dbReference type="EMBL" id="MCZ0807179.1"/>
    </source>
</evidence>